<gene>
    <name evidence="2" type="ORF">ACFPKY_03040</name>
</gene>
<feature type="transmembrane region" description="Helical" evidence="1">
    <location>
        <begin position="93"/>
        <end position="119"/>
    </location>
</feature>
<comment type="caution">
    <text evidence="2">The sequence shown here is derived from an EMBL/GenBank/DDBJ whole genome shotgun (WGS) entry which is preliminary data.</text>
</comment>
<keyword evidence="1" id="KW-0812">Transmembrane</keyword>
<proteinExistence type="predicted"/>
<evidence type="ECO:0000313" key="3">
    <source>
        <dbReference type="Proteomes" id="UP001595956"/>
    </source>
</evidence>
<protein>
    <submittedName>
        <fullName evidence="2">Uncharacterized protein</fullName>
    </submittedName>
</protein>
<keyword evidence="3" id="KW-1185">Reference proteome</keyword>
<name>A0ABW0MWK6_9ACTN</name>
<sequence length="192" mass="21350">MQVWRSAEHRVEADLGMRRAVRWYVGDELVAERRTTDEKVRLDAGTDRMEVRFSTLGQPRRATLNGDLDLVPDPGSAAAAHEERVRAHPTRYAAIQTVVGVAKVVLPIVATVLLARFTLPHLSLGLDLPSPDLPDLPSLPLPDLALPEPVREVLSYAKYVLPVVVAFALARAEIGRRRQQDEKRADDDQPRS</sequence>
<reference evidence="3" key="1">
    <citation type="journal article" date="2019" name="Int. J. Syst. Evol. Microbiol.">
        <title>The Global Catalogue of Microorganisms (GCM) 10K type strain sequencing project: providing services to taxonomists for standard genome sequencing and annotation.</title>
        <authorList>
            <consortium name="The Broad Institute Genomics Platform"/>
            <consortium name="The Broad Institute Genome Sequencing Center for Infectious Disease"/>
            <person name="Wu L."/>
            <person name="Ma J."/>
        </authorList>
    </citation>
    <scope>NUCLEOTIDE SEQUENCE [LARGE SCALE GENOMIC DNA]</scope>
    <source>
        <strain evidence="3">KACC 13778</strain>
    </source>
</reference>
<dbReference type="Proteomes" id="UP001595956">
    <property type="component" value="Unassembled WGS sequence"/>
</dbReference>
<evidence type="ECO:0000313" key="2">
    <source>
        <dbReference type="EMBL" id="MFC5492056.1"/>
    </source>
</evidence>
<keyword evidence="1" id="KW-1133">Transmembrane helix</keyword>
<feature type="transmembrane region" description="Helical" evidence="1">
    <location>
        <begin position="156"/>
        <end position="174"/>
    </location>
</feature>
<accession>A0ABW0MWK6</accession>
<dbReference type="EMBL" id="JBHSMD010000001">
    <property type="protein sequence ID" value="MFC5492056.1"/>
    <property type="molecule type" value="Genomic_DNA"/>
</dbReference>
<organism evidence="2 3">
    <name type="scientific">Nocardioides caricicola</name>
    <dbReference type="NCBI Taxonomy" id="634770"/>
    <lineage>
        <taxon>Bacteria</taxon>
        <taxon>Bacillati</taxon>
        <taxon>Actinomycetota</taxon>
        <taxon>Actinomycetes</taxon>
        <taxon>Propionibacteriales</taxon>
        <taxon>Nocardioidaceae</taxon>
        <taxon>Nocardioides</taxon>
    </lineage>
</organism>
<evidence type="ECO:0000256" key="1">
    <source>
        <dbReference type="SAM" id="Phobius"/>
    </source>
</evidence>
<dbReference type="RefSeq" id="WP_345177456.1">
    <property type="nucleotide sequence ID" value="NZ_BAABFQ010000006.1"/>
</dbReference>
<keyword evidence="1" id="KW-0472">Membrane</keyword>